<dbReference type="FunFam" id="3.10.20.370:FF:000001">
    <property type="entry name" value="Retrovirus-related Pol polyprotein from transposon 17.6-like protein"/>
    <property type="match status" value="1"/>
</dbReference>
<dbReference type="InterPro" id="IPR043502">
    <property type="entry name" value="DNA/RNA_pol_sf"/>
</dbReference>
<accession>A0A6L2M442</accession>
<dbReference type="InterPro" id="IPR036397">
    <property type="entry name" value="RNaseH_sf"/>
</dbReference>
<protein>
    <submittedName>
        <fullName evidence="3">Reverse transcriptase domain-containing protein</fullName>
    </submittedName>
</protein>
<dbReference type="CDD" id="cd09274">
    <property type="entry name" value="RNase_HI_RT_Ty3"/>
    <property type="match status" value="1"/>
</dbReference>
<feature type="region of interest" description="Disordered" evidence="1">
    <location>
        <begin position="49"/>
        <end position="84"/>
    </location>
</feature>
<feature type="compositionally biased region" description="Polar residues" evidence="1">
    <location>
        <begin position="49"/>
        <end position="82"/>
    </location>
</feature>
<dbReference type="PANTHER" id="PTHR33067:SF9">
    <property type="entry name" value="RNA-DIRECTED DNA POLYMERASE"/>
    <property type="match status" value="1"/>
</dbReference>
<dbReference type="EMBL" id="BKCJ010005806">
    <property type="protein sequence ID" value="GEU68741.1"/>
    <property type="molecule type" value="Genomic_DNA"/>
</dbReference>
<dbReference type="InterPro" id="IPR012337">
    <property type="entry name" value="RNaseH-like_sf"/>
</dbReference>
<dbReference type="GO" id="GO:0003964">
    <property type="term" value="F:RNA-directed DNA polymerase activity"/>
    <property type="evidence" value="ECO:0007669"/>
    <property type="project" value="UniProtKB-KW"/>
</dbReference>
<keyword evidence="3" id="KW-0548">Nucleotidyltransferase</keyword>
<dbReference type="Gene3D" id="2.40.70.10">
    <property type="entry name" value="Acid Proteases"/>
    <property type="match status" value="1"/>
</dbReference>
<dbReference type="Pfam" id="PF17919">
    <property type="entry name" value="RT_RNaseH_2"/>
    <property type="match status" value="1"/>
</dbReference>
<dbReference type="SUPFAM" id="SSF53098">
    <property type="entry name" value="Ribonuclease H-like"/>
    <property type="match status" value="1"/>
</dbReference>
<evidence type="ECO:0000256" key="1">
    <source>
        <dbReference type="SAM" id="MobiDB-lite"/>
    </source>
</evidence>
<reference evidence="3" key="1">
    <citation type="journal article" date="2019" name="Sci. Rep.">
        <title>Draft genome of Tanacetum cinerariifolium, the natural source of mosquito coil.</title>
        <authorList>
            <person name="Yamashiro T."/>
            <person name="Shiraishi A."/>
            <person name="Satake H."/>
            <person name="Nakayama K."/>
        </authorList>
    </citation>
    <scope>NUCLEOTIDE SEQUENCE</scope>
</reference>
<dbReference type="InterPro" id="IPR041577">
    <property type="entry name" value="RT_RNaseH_2"/>
</dbReference>
<dbReference type="Gene3D" id="3.10.20.370">
    <property type="match status" value="1"/>
</dbReference>
<evidence type="ECO:0000313" key="3">
    <source>
        <dbReference type="EMBL" id="GEU68741.1"/>
    </source>
</evidence>
<sequence>MREFMVAQKSSIDFVKNQFFNLKTKLEQRQKNHEDAIQDLKTKFGRFSDQCSTLPSGSLPSNTQTNSKPNPTNDKPYQSPPSRNEHMNAVFTEWTYDPPVNLNAKTTIIHDDSEDETDEAKMEVEPSPSKQTKSNLLPLKAYKLKIPYTQRLRKEKIEKQYAKFIDLIKEVRINVPLIDVLDDMPNYGKFLKDLVSNKTNSVECLALADLDASISLMPYSLYTSLSKNTLKPTKMSIHLANHTYQYLMGVAKNMLVQVGKFIIPVDFVNLQMEEDDKVPLILRRPFLHTADAIIRVKNKEINIGVGDDRITFLIEKAMQHSHSNDDTCFHMDVIDKINETSLDKEFEEFITDDVKDLLEQEEEAEDNFKELPLEEKLRIKTSIQDPLTDLEMKPLPKHLEYAYLEKRFSFSSIKPYFCKHKINFEDDAKTVVQRQRQLNLNMKEVAKKEIIKFLYAGIIYPIKDSPWCHFMVTEGIMLGHKVSSAGLEVDEAKINVTAKLPPPTNVKAIRRTFFDFNEGRIKAFETLKEMLINAPIMVSQDWSQPFKLMCDASDFTVGAVLRKRKGKHFCPIYFASKTINNAQQNYMVSEKELLAVVFAFDKFRSYLVLSKTIIFTYHSALKYLSGAENVVTGHLLRIKNSNLDELGDEDIDDNSPDETLMNVSLNNEDEIPDEMPQNSIQVSEIFDIWGIDFIGPFPKSYKFEYILVAIDYVSKWAEDEDLPTNDAHVVINFLKKLVSRFDQNGMDHLWSKHGFPSSYVELYDKHERSFIVNEHRVKLYHDEEQLNELSSEEIHLMCERGKIKAIPFMEPFPADYHKTMPWVAEKPFC</sequence>
<dbReference type="Gene3D" id="3.10.10.10">
    <property type="entry name" value="HIV Type 1 Reverse Transcriptase, subunit A, domain 1"/>
    <property type="match status" value="1"/>
</dbReference>
<dbReference type="Gene3D" id="3.30.420.10">
    <property type="entry name" value="Ribonuclease H-like superfamily/Ribonuclease H"/>
    <property type="match status" value="1"/>
</dbReference>
<proteinExistence type="predicted"/>
<dbReference type="CDD" id="cd00303">
    <property type="entry name" value="retropepsin_like"/>
    <property type="match status" value="1"/>
</dbReference>
<feature type="domain" description="Reverse transcriptase/retrotransposon-derived protein RNase H-like" evidence="2">
    <location>
        <begin position="518"/>
        <end position="613"/>
    </location>
</feature>
<gene>
    <name evidence="3" type="ORF">Tci_040719</name>
</gene>
<keyword evidence="3" id="KW-0695">RNA-directed DNA polymerase</keyword>
<organism evidence="3">
    <name type="scientific">Tanacetum cinerariifolium</name>
    <name type="common">Dalmatian daisy</name>
    <name type="synonym">Chrysanthemum cinerariifolium</name>
    <dbReference type="NCBI Taxonomy" id="118510"/>
    <lineage>
        <taxon>Eukaryota</taxon>
        <taxon>Viridiplantae</taxon>
        <taxon>Streptophyta</taxon>
        <taxon>Embryophyta</taxon>
        <taxon>Tracheophyta</taxon>
        <taxon>Spermatophyta</taxon>
        <taxon>Magnoliopsida</taxon>
        <taxon>eudicotyledons</taxon>
        <taxon>Gunneridae</taxon>
        <taxon>Pentapetalae</taxon>
        <taxon>asterids</taxon>
        <taxon>campanulids</taxon>
        <taxon>Asterales</taxon>
        <taxon>Asteraceae</taxon>
        <taxon>Asteroideae</taxon>
        <taxon>Anthemideae</taxon>
        <taxon>Anthemidinae</taxon>
        <taxon>Tanacetum</taxon>
    </lineage>
</organism>
<dbReference type="SUPFAM" id="SSF56672">
    <property type="entry name" value="DNA/RNA polymerases"/>
    <property type="match status" value="1"/>
</dbReference>
<dbReference type="InterPro" id="IPR021109">
    <property type="entry name" value="Peptidase_aspartic_dom_sf"/>
</dbReference>
<name>A0A6L2M442_TANCI</name>
<dbReference type="GO" id="GO:0003676">
    <property type="term" value="F:nucleic acid binding"/>
    <property type="evidence" value="ECO:0007669"/>
    <property type="project" value="InterPro"/>
</dbReference>
<keyword evidence="3" id="KW-0808">Transferase</keyword>
<dbReference type="PANTHER" id="PTHR33067">
    <property type="entry name" value="RNA-DIRECTED DNA POLYMERASE-RELATED"/>
    <property type="match status" value="1"/>
</dbReference>
<evidence type="ECO:0000259" key="2">
    <source>
        <dbReference type="Pfam" id="PF17919"/>
    </source>
</evidence>
<dbReference type="AlphaFoldDB" id="A0A6L2M442"/>
<comment type="caution">
    <text evidence="3">The sequence shown here is derived from an EMBL/GenBank/DDBJ whole genome shotgun (WGS) entry which is preliminary data.</text>
</comment>
<feature type="region of interest" description="Disordered" evidence="1">
    <location>
        <begin position="114"/>
        <end position="133"/>
    </location>
</feature>